<dbReference type="HOGENOM" id="CLU_031436_0_0_1"/>
<dbReference type="RefSeq" id="XP_005770806.1">
    <property type="nucleotide sequence ID" value="XM_005770749.1"/>
</dbReference>
<dbReference type="SUPFAM" id="SSF52151">
    <property type="entry name" value="FabD/lysophospholipase-like"/>
    <property type="match status" value="1"/>
</dbReference>
<sequence length="731" mass="78336">MTTKPAPGALPTTAPPTRAYVQARRLAAQRTTEEAAMAEAARLLAKSSLASNGSDQLGLSLNGGGNHALSAGYGILRGLFKKDDACSKLDMMLGVSGGMWTTAIYAFGYRDLSNAEALTKLLDPSRSCDPSLITLDLLNELDSGTLGYSAVRPFGCRALVLWPAYLAGGLVSQLTGLNTVNAHQLWIDSVHSTYLAPYGIKQGKFMAPNQETIDAFVKADPDVTAADFIAPRVGKDGPLPLPMGAFTMIGPSIPNQSNFLGPLKEMQKRSVEEGGTTEAVQKARKEFNGVCLVPWVATAATVYTKYQSEPDGPSEMAFDHWQFRGGCSKPPPLRFNDTEALDIPSYKFAQPSREWCTPGGNVTTDRFTLDTLVGFSSDVLEAELNLVRCCNPLLGTLSGRLNIQTAPNDSALKEGVLNQASCNFGDGAIIDNTGIASLVAQGVRSIVAMVSASKSFYPPPPPALAAAGKAMEVGRAARLQARGRSLASVAAAELAVVQQIQEHLGPYLEGLYHPQGKAPLDSSLVSLFGLMHVPDDQQNQAGAWVLAMNHVLQAEKLYGIVRDFTELYHKGAPLVATLEDCEVQPNPFHGTTRNDDKGQQRLCTLTVVYFTKPGETGSYKESADKLPKWEPSDSYVPGSWAACVGSAGGENEAIWSRRDMRDFPYLAPIAQNLFACPPRLAAYTKAQVNLMAYLGDFIIEYHWEKLLAPVFARGSNTAVAAPAARRPGGNS</sequence>
<reference evidence="2" key="1">
    <citation type="journal article" date="2013" name="Nature">
        <title>Pan genome of the phytoplankton Emiliania underpins its global distribution.</title>
        <authorList>
            <person name="Read B.A."/>
            <person name="Kegel J."/>
            <person name="Klute M.J."/>
            <person name="Kuo A."/>
            <person name="Lefebvre S.C."/>
            <person name="Maumus F."/>
            <person name="Mayer C."/>
            <person name="Miller J."/>
            <person name="Monier A."/>
            <person name="Salamov A."/>
            <person name="Young J."/>
            <person name="Aguilar M."/>
            <person name="Claverie J.M."/>
            <person name="Frickenhaus S."/>
            <person name="Gonzalez K."/>
            <person name="Herman E.K."/>
            <person name="Lin Y.C."/>
            <person name="Napier J."/>
            <person name="Ogata H."/>
            <person name="Sarno A.F."/>
            <person name="Shmutz J."/>
            <person name="Schroeder D."/>
            <person name="de Vargas C."/>
            <person name="Verret F."/>
            <person name="von Dassow P."/>
            <person name="Valentin K."/>
            <person name="Van de Peer Y."/>
            <person name="Wheeler G."/>
            <person name="Dacks J.B."/>
            <person name="Delwiche C.F."/>
            <person name="Dyhrman S.T."/>
            <person name="Glockner G."/>
            <person name="John U."/>
            <person name="Richards T."/>
            <person name="Worden A.Z."/>
            <person name="Zhang X."/>
            <person name="Grigoriev I.V."/>
            <person name="Allen A.E."/>
            <person name="Bidle K."/>
            <person name="Borodovsky M."/>
            <person name="Bowler C."/>
            <person name="Brownlee C."/>
            <person name="Cock J.M."/>
            <person name="Elias M."/>
            <person name="Gladyshev V.N."/>
            <person name="Groth M."/>
            <person name="Guda C."/>
            <person name="Hadaegh A."/>
            <person name="Iglesias-Rodriguez M.D."/>
            <person name="Jenkins J."/>
            <person name="Jones B.M."/>
            <person name="Lawson T."/>
            <person name="Leese F."/>
            <person name="Lindquist E."/>
            <person name="Lobanov A."/>
            <person name="Lomsadze A."/>
            <person name="Malik S.B."/>
            <person name="Marsh M.E."/>
            <person name="Mackinder L."/>
            <person name="Mock T."/>
            <person name="Mueller-Roeber B."/>
            <person name="Pagarete A."/>
            <person name="Parker M."/>
            <person name="Probert I."/>
            <person name="Quesneville H."/>
            <person name="Raines C."/>
            <person name="Rensing S.A."/>
            <person name="Riano-Pachon D.M."/>
            <person name="Richier S."/>
            <person name="Rokitta S."/>
            <person name="Shiraiwa Y."/>
            <person name="Soanes D.M."/>
            <person name="van der Giezen M."/>
            <person name="Wahlund T.M."/>
            <person name="Williams B."/>
            <person name="Wilson W."/>
            <person name="Wolfe G."/>
            <person name="Wurch L.L."/>
        </authorList>
    </citation>
    <scope>NUCLEOTIDE SEQUENCE</scope>
</reference>
<dbReference type="InterPro" id="IPR016035">
    <property type="entry name" value="Acyl_Trfase/lysoPLipase"/>
</dbReference>
<dbReference type="AlphaFoldDB" id="A0A0D3J4E2"/>
<evidence type="ECO:0000313" key="2">
    <source>
        <dbReference type="Proteomes" id="UP000013827"/>
    </source>
</evidence>
<dbReference type="EnsemblProtists" id="EOD18377">
    <property type="protein sequence ID" value="EOD18377"/>
    <property type="gene ID" value="EMIHUDRAFT_432397"/>
</dbReference>
<accession>A0A0D3J4E2</accession>
<reference evidence="1" key="2">
    <citation type="submission" date="2024-10" db="UniProtKB">
        <authorList>
            <consortium name="EnsemblProtists"/>
        </authorList>
    </citation>
    <scope>IDENTIFICATION</scope>
</reference>
<organism evidence="1 2">
    <name type="scientific">Emiliania huxleyi (strain CCMP1516)</name>
    <dbReference type="NCBI Taxonomy" id="280463"/>
    <lineage>
        <taxon>Eukaryota</taxon>
        <taxon>Haptista</taxon>
        <taxon>Haptophyta</taxon>
        <taxon>Prymnesiophyceae</taxon>
        <taxon>Isochrysidales</taxon>
        <taxon>Noelaerhabdaceae</taxon>
        <taxon>Emiliania</taxon>
    </lineage>
</organism>
<evidence type="ECO:0008006" key="3">
    <source>
        <dbReference type="Google" id="ProtNLM"/>
    </source>
</evidence>
<evidence type="ECO:0000313" key="1">
    <source>
        <dbReference type="EnsemblProtists" id="EOD18377"/>
    </source>
</evidence>
<keyword evidence="2" id="KW-1185">Reference proteome</keyword>
<dbReference type="PaxDb" id="2903-EOD18377"/>
<name>A0A0D3J4E2_EMIH1</name>
<dbReference type="Proteomes" id="UP000013827">
    <property type="component" value="Unassembled WGS sequence"/>
</dbReference>
<protein>
    <recommendedName>
        <fullName evidence="3">PLA2c domain-containing protein</fullName>
    </recommendedName>
</protein>
<proteinExistence type="predicted"/>
<dbReference type="KEGG" id="ehx:EMIHUDRAFT_432397"/>
<dbReference type="GeneID" id="19046378"/>
<dbReference type="Gene3D" id="3.40.1090.10">
    <property type="entry name" value="Cytosolic phospholipase A2 catalytic domain"/>
    <property type="match status" value="1"/>
</dbReference>